<feature type="transmembrane region" description="Helical" evidence="6">
    <location>
        <begin position="86"/>
        <end position="109"/>
    </location>
</feature>
<gene>
    <name evidence="8" type="ORF">MANT1106_LOCUS17754</name>
</gene>
<feature type="transmembrane region" description="Helical" evidence="6">
    <location>
        <begin position="129"/>
        <end position="153"/>
    </location>
</feature>
<organism evidence="8">
    <name type="scientific">Mantoniella antarctica</name>
    <dbReference type="NCBI Taxonomy" id="81844"/>
    <lineage>
        <taxon>Eukaryota</taxon>
        <taxon>Viridiplantae</taxon>
        <taxon>Chlorophyta</taxon>
        <taxon>Mamiellophyceae</taxon>
        <taxon>Mamiellales</taxon>
        <taxon>Mamiellaceae</taxon>
        <taxon>Mantoniella</taxon>
    </lineage>
</organism>
<protein>
    <recommendedName>
        <fullName evidence="6">Protein DETOXIFICATION</fullName>
    </recommendedName>
    <alternativeName>
        <fullName evidence="6">Multidrug and toxic compound extrusion protein</fullName>
    </alternativeName>
</protein>
<evidence type="ECO:0000256" key="2">
    <source>
        <dbReference type="ARBA" id="ARBA00010199"/>
    </source>
</evidence>
<evidence type="ECO:0000256" key="1">
    <source>
        <dbReference type="ARBA" id="ARBA00004141"/>
    </source>
</evidence>
<comment type="similarity">
    <text evidence="2 6">Belongs to the multi antimicrobial extrusion (MATE) (TC 2.A.66.1) family.</text>
</comment>
<name>A0A7S0SUQ9_9CHLO</name>
<dbReference type="GO" id="GO:0015297">
    <property type="term" value="F:antiporter activity"/>
    <property type="evidence" value="ECO:0007669"/>
    <property type="project" value="InterPro"/>
</dbReference>
<feature type="compositionally biased region" description="Gly residues" evidence="7">
    <location>
        <begin position="586"/>
        <end position="596"/>
    </location>
</feature>
<comment type="caution">
    <text evidence="6">Lacks conserved residue(s) required for the propagation of feature annotation.</text>
</comment>
<feature type="region of interest" description="Disordered" evidence="7">
    <location>
        <begin position="568"/>
        <end position="608"/>
    </location>
</feature>
<feature type="transmembrane region" description="Helical" evidence="6">
    <location>
        <begin position="428"/>
        <end position="450"/>
    </location>
</feature>
<dbReference type="InterPro" id="IPR002528">
    <property type="entry name" value="MATE_fam"/>
</dbReference>
<sequence>MARRGPSTGTLLHLSASAAMMHAVVPFALAVQVALIGRRGTDMQAAFGLVVTTTGLGTTVFNFLVDGVTAKVGTAVGMRRWQRAAARVRMALLAATVCGGAAAGTLLLARVPLFALFQATPEVAKHAHLYFYFRTAAVPLQCVASSTCGCLGGYGRVHAATALSFARAALEVAGVAAVLALGGQGAASDDGCMLGIGVVYVACVALNAILGVALVVGLTPEGAPRTLPLFGRGLRAIGRGSSGGDNDQGAGRDRTYNGGGGEDEEEGTGGMSEVLDFVSDGTSMLIRSFLLQGSFFAAMVVASRELGPHGLAAHHVVTQLWMLSSYLVDGMATAGSVLGSAMVGEAAAAAAARPYSPVVTQEAATHDERSVVAGGSASASDAGDMSAPAQAGEQQQQQRHHQHQLPSSSATSSSSATELMMLPALRSLCHRLLALGLFAGCVFAGALVAAREPLIAAFTRDPITAAILRSDSVWHILAGAQPLNAVVFVYDGLIYSFQEFGFVRELMEVGVGFVFLPALAAAAGASPPTLAGVWAAKVGLNTWRALGLGTRIHGWLLTPRGLSKHVRAVASRSSDEPAPAPAHVDVGGGPHGGGDNDGGEAGDRGTLRVRVGGGKYGDLIATASGGDVQVDVSESKSGSPSLGRSETSDLYSGRSSLDGSAAAHDSELETPLLLPTSISPGQSVESRKG</sequence>
<evidence type="ECO:0000256" key="5">
    <source>
        <dbReference type="ARBA" id="ARBA00023136"/>
    </source>
</evidence>
<comment type="subcellular location">
    <subcellularLocation>
        <location evidence="1">Membrane</location>
        <topology evidence="1">Multi-pass membrane protein</topology>
    </subcellularLocation>
</comment>
<dbReference type="EMBL" id="HBFC01029919">
    <property type="protein sequence ID" value="CAD8717377.1"/>
    <property type="molecule type" value="Transcribed_RNA"/>
</dbReference>
<feature type="compositionally biased region" description="Polar residues" evidence="7">
    <location>
        <begin position="676"/>
        <end position="689"/>
    </location>
</feature>
<proteinExistence type="inferred from homology"/>
<dbReference type="PANTHER" id="PTHR42893">
    <property type="entry name" value="PROTEIN DETOXIFICATION 44, CHLOROPLASTIC-RELATED"/>
    <property type="match status" value="1"/>
</dbReference>
<dbReference type="Pfam" id="PF01554">
    <property type="entry name" value="MatE"/>
    <property type="match status" value="1"/>
</dbReference>
<evidence type="ECO:0000256" key="7">
    <source>
        <dbReference type="SAM" id="MobiDB-lite"/>
    </source>
</evidence>
<evidence type="ECO:0000256" key="4">
    <source>
        <dbReference type="ARBA" id="ARBA00022989"/>
    </source>
</evidence>
<keyword evidence="3 6" id="KW-0812">Transmembrane</keyword>
<accession>A0A7S0SUQ9</accession>
<feature type="transmembrane region" description="Helical" evidence="6">
    <location>
        <begin position="193"/>
        <end position="218"/>
    </location>
</feature>
<feature type="transmembrane region" description="Helical" evidence="6">
    <location>
        <begin position="46"/>
        <end position="65"/>
    </location>
</feature>
<evidence type="ECO:0000256" key="6">
    <source>
        <dbReference type="RuleBase" id="RU004914"/>
    </source>
</evidence>
<feature type="region of interest" description="Disordered" evidence="7">
    <location>
        <begin position="363"/>
        <end position="413"/>
    </location>
</feature>
<keyword evidence="5 6" id="KW-0472">Membrane</keyword>
<reference evidence="8" key="1">
    <citation type="submission" date="2021-01" db="EMBL/GenBank/DDBJ databases">
        <authorList>
            <person name="Corre E."/>
            <person name="Pelletier E."/>
            <person name="Niang G."/>
            <person name="Scheremetjew M."/>
            <person name="Finn R."/>
            <person name="Kale V."/>
            <person name="Holt S."/>
            <person name="Cochrane G."/>
            <person name="Meng A."/>
            <person name="Brown T."/>
            <person name="Cohen L."/>
        </authorList>
    </citation>
    <scope>NUCLEOTIDE SEQUENCE</scope>
    <source>
        <strain evidence="8">SL-175</strain>
    </source>
</reference>
<feature type="region of interest" description="Disordered" evidence="7">
    <location>
        <begin position="240"/>
        <end position="269"/>
    </location>
</feature>
<dbReference type="InterPro" id="IPR044644">
    <property type="entry name" value="DinF-like"/>
</dbReference>
<dbReference type="PANTHER" id="PTHR42893:SF46">
    <property type="entry name" value="PROTEIN DETOXIFICATION 44, CHLOROPLASTIC"/>
    <property type="match status" value="1"/>
</dbReference>
<keyword evidence="4 6" id="KW-1133">Transmembrane helix</keyword>
<dbReference type="GO" id="GO:0042910">
    <property type="term" value="F:xenobiotic transmembrane transporter activity"/>
    <property type="evidence" value="ECO:0007669"/>
    <property type="project" value="InterPro"/>
</dbReference>
<feature type="region of interest" description="Disordered" evidence="7">
    <location>
        <begin position="628"/>
        <end position="689"/>
    </location>
</feature>
<dbReference type="AlphaFoldDB" id="A0A7S0SUQ9"/>
<evidence type="ECO:0000313" key="8">
    <source>
        <dbReference type="EMBL" id="CAD8717377.1"/>
    </source>
</evidence>
<dbReference type="GO" id="GO:0016020">
    <property type="term" value="C:membrane"/>
    <property type="evidence" value="ECO:0007669"/>
    <property type="project" value="UniProtKB-SubCell"/>
</dbReference>
<feature type="compositionally biased region" description="Low complexity" evidence="7">
    <location>
        <begin position="371"/>
        <end position="387"/>
    </location>
</feature>
<feature type="compositionally biased region" description="Polar residues" evidence="7">
    <location>
        <begin position="635"/>
        <end position="658"/>
    </location>
</feature>
<feature type="transmembrane region" description="Helical" evidence="6">
    <location>
        <begin position="165"/>
        <end position="187"/>
    </location>
</feature>
<evidence type="ECO:0000256" key="3">
    <source>
        <dbReference type="ARBA" id="ARBA00022692"/>
    </source>
</evidence>